<dbReference type="GO" id="GO:0042372">
    <property type="term" value="P:phylloquinone biosynthetic process"/>
    <property type="evidence" value="ECO:0007669"/>
    <property type="project" value="UniProtKB-UniRule"/>
</dbReference>
<dbReference type="Gene3D" id="3.30.390.10">
    <property type="entry name" value="Enolase-like, N-terminal domain"/>
    <property type="match status" value="1"/>
</dbReference>
<dbReference type="GO" id="GO:0043748">
    <property type="term" value="F:O-succinylbenzoate synthase activity"/>
    <property type="evidence" value="ECO:0007669"/>
    <property type="project" value="UniProtKB-EC"/>
</dbReference>
<dbReference type="SUPFAM" id="SSF51604">
    <property type="entry name" value="Enolase C-terminal domain-like"/>
    <property type="match status" value="1"/>
</dbReference>
<feature type="binding site" evidence="4">
    <location>
        <position position="169"/>
    </location>
    <ligand>
        <name>Mg(2+)</name>
        <dbReference type="ChEBI" id="CHEBI:18420"/>
    </ligand>
</feature>
<dbReference type="SFLD" id="SFLDG00180">
    <property type="entry name" value="muconate_cycloisomerase"/>
    <property type="match status" value="1"/>
</dbReference>
<dbReference type="FunCoup" id="U5DNM6">
    <property type="interactions" value="232"/>
</dbReference>
<accession>U5DNM6</accession>
<dbReference type="GO" id="GO:0000287">
    <property type="term" value="F:magnesium ion binding"/>
    <property type="evidence" value="ECO:0007669"/>
    <property type="project" value="UniProtKB-UniRule"/>
</dbReference>
<protein>
    <recommendedName>
        <fullName evidence="4 5">o-succinylbenzoate synthase</fullName>
        <shortName evidence="4">OSB synthase</shortName>
        <shortName evidence="4">OSBS</shortName>
        <ecNumber evidence="4 5">4.2.1.113</ecNumber>
    </recommendedName>
    <alternativeName>
        <fullName evidence="4">4-(2'-carboxyphenyl)-4-oxybutyric acid synthase</fullName>
    </alternativeName>
    <alternativeName>
        <fullName evidence="4">o-succinylbenzoic acid synthase</fullName>
    </alternativeName>
</protein>
<dbReference type="PANTHER" id="PTHR48073">
    <property type="entry name" value="O-SUCCINYLBENZOATE SYNTHASE-RELATED"/>
    <property type="match status" value="1"/>
</dbReference>
<feature type="domain" description="Mandelate racemase/muconate lactonizing enzyme C-terminal" evidence="6">
    <location>
        <begin position="119"/>
        <end position="217"/>
    </location>
</feature>
<dbReference type="InterPro" id="IPR010196">
    <property type="entry name" value="OSB_synthase_MenC1"/>
</dbReference>
<dbReference type="RefSeq" id="WP_022605537.1">
    <property type="nucleotide sequence ID" value="NZ_ASSJ01000030.1"/>
</dbReference>
<dbReference type="SMART" id="SM00922">
    <property type="entry name" value="MR_MLE"/>
    <property type="match status" value="1"/>
</dbReference>
<keyword evidence="2 4" id="KW-0460">Magnesium</keyword>
<proteinExistence type="inferred from homology"/>
<organism evidence="7 8">
    <name type="scientific">Rubidibacter lacunae KORDI 51-2</name>
    <dbReference type="NCBI Taxonomy" id="582515"/>
    <lineage>
        <taxon>Bacteria</taxon>
        <taxon>Bacillati</taxon>
        <taxon>Cyanobacteriota</taxon>
        <taxon>Cyanophyceae</taxon>
        <taxon>Oscillatoriophycideae</taxon>
        <taxon>Chroococcales</taxon>
        <taxon>Aphanothecaceae</taxon>
        <taxon>Rubidibacter</taxon>
    </lineage>
</organism>
<dbReference type="CDD" id="cd03320">
    <property type="entry name" value="OSBS"/>
    <property type="match status" value="1"/>
</dbReference>
<comment type="pathway">
    <text evidence="4">Cofactor biosynthesis; phylloquinone biosynthesis.</text>
</comment>
<keyword evidence="8" id="KW-1185">Reference proteome</keyword>
<feature type="binding site" evidence="4">
    <location>
        <position position="221"/>
    </location>
    <ligand>
        <name>Mg(2+)</name>
        <dbReference type="ChEBI" id="CHEBI:18420"/>
    </ligand>
</feature>
<dbReference type="InterPro" id="IPR029065">
    <property type="entry name" value="Enolase_C-like"/>
</dbReference>
<comment type="pathway">
    <text evidence="4">Quinol/quinone metabolism; 1,4-dihydroxy-2-naphthoate biosynthesis; 1,4-dihydroxy-2-naphthoate from chorismate: step 4/7.</text>
</comment>
<dbReference type="STRING" id="582515.KR51_00011380"/>
<comment type="similarity">
    <text evidence="4">Belongs to the mandelate racemase/muconate lactonizing enzyme family. MenC type 1 subfamily.</text>
</comment>
<dbReference type="GO" id="GO:0009234">
    <property type="term" value="P:menaquinone biosynthetic process"/>
    <property type="evidence" value="ECO:0007669"/>
    <property type="project" value="UniProtKB-UniRule"/>
</dbReference>
<comment type="cofactor">
    <cofactor evidence="4">
        <name>a divalent metal cation</name>
        <dbReference type="ChEBI" id="CHEBI:60240"/>
    </cofactor>
</comment>
<name>U5DNM6_9CHRO</name>
<dbReference type="AlphaFoldDB" id="U5DNM6"/>
<evidence type="ECO:0000313" key="8">
    <source>
        <dbReference type="Proteomes" id="UP000016960"/>
    </source>
</evidence>
<dbReference type="NCBIfam" id="NF002739">
    <property type="entry name" value="PRK02714.1"/>
    <property type="match status" value="1"/>
</dbReference>
<dbReference type="Proteomes" id="UP000016960">
    <property type="component" value="Unassembled WGS sequence"/>
</dbReference>
<gene>
    <name evidence="4" type="primary">menC</name>
    <name evidence="7" type="ORF">KR51_00011380</name>
</gene>
<dbReference type="InterPro" id="IPR036849">
    <property type="entry name" value="Enolase-like_C_sf"/>
</dbReference>
<dbReference type="eggNOG" id="COG4948">
    <property type="taxonomic scope" value="Bacteria"/>
</dbReference>
<evidence type="ECO:0000259" key="6">
    <source>
        <dbReference type="SMART" id="SM00922"/>
    </source>
</evidence>
<dbReference type="EMBL" id="ASSJ01000030">
    <property type="protein sequence ID" value="ERN42209.1"/>
    <property type="molecule type" value="Genomic_DNA"/>
</dbReference>
<dbReference type="InterPro" id="IPR041338">
    <property type="entry name" value="OSBS_N"/>
</dbReference>
<evidence type="ECO:0000313" key="7">
    <source>
        <dbReference type="EMBL" id="ERN42209.1"/>
    </source>
</evidence>
<evidence type="ECO:0000256" key="4">
    <source>
        <dbReference type="HAMAP-Rule" id="MF_00470"/>
    </source>
</evidence>
<dbReference type="Pfam" id="PF21508">
    <property type="entry name" value="MenC_N"/>
    <property type="match status" value="1"/>
</dbReference>
<feature type="binding site" evidence="4">
    <location>
        <position position="196"/>
    </location>
    <ligand>
        <name>Mg(2+)</name>
        <dbReference type="ChEBI" id="CHEBI:18420"/>
    </ligand>
</feature>
<dbReference type="PANTHER" id="PTHR48073:SF6">
    <property type="entry name" value="PROTEIN PHYLLO, CHLOROPLASTIC-LIKE"/>
    <property type="match status" value="1"/>
</dbReference>
<comment type="function">
    <text evidence="4">Converts 2-succinyl-6-hydroxy-2,4-cyclohexadiene-1-carboxylate (SHCHC) to 2-succinylbenzoate (OSB).</text>
</comment>
<dbReference type="EC" id="4.2.1.113" evidence="4 5"/>
<dbReference type="NCBIfam" id="TIGR01927">
    <property type="entry name" value="menC_gam_Gplu"/>
    <property type="match status" value="1"/>
</dbReference>
<dbReference type="UniPathway" id="UPA01057">
    <property type="reaction ID" value="UER00165"/>
</dbReference>
<dbReference type="Gene3D" id="3.20.20.120">
    <property type="entry name" value="Enolase-like C-terminal domain"/>
    <property type="match status" value="1"/>
</dbReference>
<evidence type="ECO:0000256" key="2">
    <source>
        <dbReference type="ARBA" id="ARBA00022842"/>
    </source>
</evidence>
<dbReference type="InterPro" id="IPR029017">
    <property type="entry name" value="Enolase-like_N"/>
</dbReference>
<dbReference type="HAMAP" id="MF_00470">
    <property type="entry name" value="MenC_1"/>
    <property type="match status" value="1"/>
</dbReference>
<feature type="active site" description="Proton acceptor" evidence="4">
    <location>
        <position position="245"/>
    </location>
</feature>
<evidence type="ECO:0000256" key="5">
    <source>
        <dbReference type="NCBIfam" id="TIGR01927"/>
    </source>
</evidence>
<dbReference type="InParanoid" id="U5DNM6"/>
<dbReference type="SUPFAM" id="SSF54826">
    <property type="entry name" value="Enolase N-terminal domain-like"/>
    <property type="match status" value="1"/>
</dbReference>
<sequence length="324" mass="35126">MFRFAFRPYRRRFRQPLATSQGRWLHREGIIVRLSDGDRVGWGDIAPLPRFGSETLAEAIAFCRSVGDRLDVAAIALIPPALPSCQFACDSALAELTAASGTLDVAMPNSTYSYLLPAGAAALRAWQTGWGMGMRTFKWKVGAGDISDELVLFEQLSKELPAGVCLRLDANGGLDVAAARAWLAAADRAGNVEFFEQPLPPNCLEEMQQLDEQFLTAIALDESVATLGRLRACWDAGWRGEFVVKAAIAGSPTQVERFCQENAIAPVFSSVFETEVGRRAALRLASAVSGTQRAVGFGVRHWFADDPPVAEWFDRAASGLGSGR</sequence>
<evidence type="ECO:0000256" key="3">
    <source>
        <dbReference type="ARBA" id="ARBA00023239"/>
    </source>
</evidence>
<keyword evidence="3 4" id="KW-0456">Lyase</keyword>
<dbReference type="PATRIC" id="fig|582515.4.peg.1274"/>
<comment type="caution">
    <text evidence="7">The sequence shown here is derived from an EMBL/GenBank/DDBJ whole genome shotgun (WGS) entry which is preliminary data.</text>
</comment>
<dbReference type="SFLD" id="SFLDS00001">
    <property type="entry name" value="Enolase"/>
    <property type="match status" value="1"/>
</dbReference>
<comment type="catalytic activity">
    <reaction evidence="4">
        <text>(1R,6R)-6-hydroxy-2-succinyl-cyclohexa-2,4-diene-1-carboxylate = 2-succinylbenzoate + H2O</text>
        <dbReference type="Rhea" id="RHEA:10196"/>
        <dbReference type="ChEBI" id="CHEBI:15377"/>
        <dbReference type="ChEBI" id="CHEBI:18325"/>
        <dbReference type="ChEBI" id="CHEBI:58689"/>
        <dbReference type="EC" id="4.2.1.113"/>
    </reaction>
</comment>
<reference evidence="7 8" key="1">
    <citation type="submission" date="2013-05" db="EMBL/GenBank/DDBJ databases">
        <title>Draft genome sequence of Rubidibacter lacunae KORDI 51-2.</title>
        <authorList>
            <person name="Choi D.H."/>
            <person name="Noh J.H."/>
            <person name="Kwon K.-K."/>
            <person name="Lee J.-H."/>
            <person name="Ryu J.-Y."/>
        </authorList>
    </citation>
    <scope>NUCLEOTIDE SEQUENCE [LARGE SCALE GENOMIC DNA]</scope>
    <source>
        <strain evidence="7 8">KORDI 51-2</strain>
    </source>
</reference>
<dbReference type="Pfam" id="PF13378">
    <property type="entry name" value="MR_MLE_C"/>
    <property type="match status" value="1"/>
</dbReference>
<evidence type="ECO:0000256" key="1">
    <source>
        <dbReference type="ARBA" id="ARBA00022723"/>
    </source>
</evidence>
<keyword evidence="1 4" id="KW-0479">Metal-binding</keyword>
<feature type="active site" description="Proton donor" evidence="4">
    <location>
        <position position="140"/>
    </location>
</feature>
<dbReference type="UniPathway" id="UPA00995"/>
<dbReference type="SFLD" id="SFLDF00009">
    <property type="entry name" value="o-succinylbenzoate_synthase"/>
    <property type="match status" value="1"/>
</dbReference>
<dbReference type="InterPro" id="IPR013342">
    <property type="entry name" value="Mandelate_racemase_C"/>
</dbReference>